<dbReference type="SUPFAM" id="SSF56112">
    <property type="entry name" value="Protein kinase-like (PK-like)"/>
    <property type="match status" value="1"/>
</dbReference>
<dbReference type="InterPro" id="IPR017441">
    <property type="entry name" value="Protein_kinase_ATP_BS"/>
</dbReference>
<evidence type="ECO:0000256" key="12">
    <source>
        <dbReference type="ARBA" id="ARBA00047899"/>
    </source>
</evidence>
<dbReference type="InterPro" id="IPR047117">
    <property type="entry name" value="PERK1-13-like"/>
</dbReference>
<evidence type="ECO:0000256" key="15">
    <source>
        <dbReference type="SAM" id="MobiDB-lite"/>
    </source>
</evidence>
<accession>A0AAN9LUN1</accession>
<dbReference type="GO" id="GO:0005886">
    <property type="term" value="C:plasma membrane"/>
    <property type="evidence" value="ECO:0007669"/>
    <property type="project" value="UniProtKB-SubCell"/>
</dbReference>
<dbReference type="FunFam" id="3.30.200.20:FF:000212">
    <property type="entry name" value="Proline-rich receptor-like protein kinase PERK8"/>
    <property type="match status" value="1"/>
</dbReference>
<evidence type="ECO:0000256" key="8">
    <source>
        <dbReference type="ARBA" id="ARBA00022777"/>
    </source>
</evidence>
<dbReference type="PANTHER" id="PTHR47982:SF32">
    <property type="entry name" value="NON-SPECIFIC SERINE_THREONINE PROTEIN KINASE"/>
    <property type="match status" value="1"/>
</dbReference>
<evidence type="ECO:0000256" key="2">
    <source>
        <dbReference type="ARBA" id="ARBA00012513"/>
    </source>
</evidence>
<evidence type="ECO:0000256" key="1">
    <source>
        <dbReference type="ARBA" id="ARBA00004162"/>
    </source>
</evidence>
<evidence type="ECO:0000256" key="13">
    <source>
        <dbReference type="ARBA" id="ARBA00048679"/>
    </source>
</evidence>
<dbReference type="EC" id="2.7.11.1" evidence="2"/>
<feature type="compositionally biased region" description="Low complexity" evidence="15">
    <location>
        <begin position="86"/>
        <end position="95"/>
    </location>
</feature>
<feature type="compositionally biased region" description="Low complexity" evidence="15">
    <location>
        <begin position="1"/>
        <end position="57"/>
    </location>
</feature>
<evidence type="ECO:0000256" key="14">
    <source>
        <dbReference type="PROSITE-ProRule" id="PRU10141"/>
    </source>
</evidence>
<evidence type="ECO:0000256" key="6">
    <source>
        <dbReference type="ARBA" id="ARBA00022692"/>
    </source>
</evidence>
<comment type="subcellular location">
    <subcellularLocation>
        <location evidence="1">Cell membrane</location>
        <topology evidence="1">Single-pass membrane protein</topology>
    </subcellularLocation>
</comment>
<keyword evidence="8" id="KW-0418">Kinase</keyword>
<dbReference type="InterPro" id="IPR011009">
    <property type="entry name" value="Kinase-like_dom_sf"/>
</dbReference>
<feature type="domain" description="Protein kinase" evidence="17">
    <location>
        <begin position="397"/>
        <end position="677"/>
    </location>
</feature>
<comment type="catalytic activity">
    <reaction evidence="12">
        <text>L-threonyl-[protein] + ATP = O-phospho-L-threonyl-[protein] + ADP + H(+)</text>
        <dbReference type="Rhea" id="RHEA:46608"/>
        <dbReference type="Rhea" id="RHEA-COMP:11060"/>
        <dbReference type="Rhea" id="RHEA-COMP:11605"/>
        <dbReference type="ChEBI" id="CHEBI:15378"/>
        <dbReference type="ChEBI" id="CHEBI:30013"/>
        <dbReference type="ChEBI" id="CHEBI:30616"/>
        <dbReference type="ChEBI" id="CHEBI:61977"/>
        <dbReference type="ChEBI" id="CHEBI:456216"/>
        <dbReference type="EC" id="2.7.11.1"/>
    </reaction>
</comment>
<evidence type="ECO:0000313" key="19">
    <source>
        <dbReference type="Proteomes" id="UP001367508"/>
    </source>
</evidence>
<feature type="compositionally biased region" description="Pro residues" evidence="15">
    <location>
        <begin position="58"/>
        <end position="85"/>
    </location>
</feature>
<evidence type="ECO:0000259" key="17">
    <source>
        <dbReference type="PROSITE" id="PS50011"/>
    </source>
</evidence>
<dbReference type="FunFam" id="1.10.510.10:FF:000173">
    <property type="entry name" value="proline-rich receptor-like protein kinase PERK8"/>
    <property type="match status" value="1"/>
</dbReference>
<proteinExistence type="predicted"/>
<keyword evidence="11 16" id="KW-0472">Membrane</keyword>
<name>A0AAN9LUN1_CANGL</name>
<keyword evidence="7 14" id="KW-0547">Nucleotide-binding</keyword>
<feature type="compositionally biased region" description="Pro residues" evidence="15">
    <location>
        <begin position="221"/>
        <end position="253"/>
    </location>
</feature>
<keyword evidence="3" id="KW-1003">Cell membrane</keyword>
<evidence type="ECO:0000256" key="16">
    <source>
        <dbReference type="SAM" id="Phobius"/>
    </source>
</evidence>
<dbReference type="PROSITE" id="PS00108">
    <property type="entry name" value="PROTEIN_KINASE_ST"/>
    <property type="match status" value="1"/>
</dbReference>
<keyword evidence="5" id="KW-0808">Transferase</keyword>
<evidence type="ECO:0000256" key="3">
    <source>
        <dbReference type="ARBA" id="ARBA00022475"/>
    </source>
</evidence>
<dbReference type="InterPro" id="IPR008271">
    <property type="entry name" value="Ser/Thr_kinase_AS"/>
</dbReference>
<dbReference type="Gene3D" id="3.30.200.20">
    <property type="entry name" value="Phosphorylase Kinase, domain 1"/>
    <property type="match status" value="1"/>
</dbReference>
<evidence type="ECO:0000256" key="10">
    <source>
        <dbReference type="ARBA" id="ARBA00022989"/>
    </source>
</evidence>
<evidence type="ECO:0000256" key="9">
    <source>
        <dbReference type="ARBA" id="ARBA00022840"/>
    </source>
</evidence>
<dbReference type="PANTHER" id="PTHR47982">
    <property type="entry name" value="PROLINE-RICH RECEPTOR-LIKE PROTEIN KINASE PERK4"/>
    <property type="match status" value="1"/>
</dbReference>
<dbReference type="InterPro" id="IPR000719">
    <property type="entry name" value="Prot_kinase_dom"/>
</dbReference>
<keyword evidence="19" id="KW-1185">Reference proteome</keyword>
<dbReference type="EMBL" id="JAYMYQ010000004">
    <property type="protein sequence ID" value="KAK7340779.1"/>
    <property type="molecule type" value="Genomic_DNA"/>
</dbReference>
<feature type="compositionally biased region" description="Pro residues" evidence="15">
    <location>
        <begin position="166"/>
        <end position="212"/>
    </location>
</feature>
<evidence type="ECO:0000256" key="4">
    <source>
        <dbReference type="ARBA" id="ARBA00022527"/>
    </source>
</evidence>
<feature type="region of interest" description="Disordered" evidence="15">
    <location>
        <begin position="719"/>
        <end position="746"/>
    </location>
</feature>
<dbReference type="Gene3D" id="1.10.510.10">
    <property type="entry name" value="Transferase(Phosphotransferase) domain 1"/>
    <property type="match status" value="1"/>
</dbReference>
<feature type="compositionally biased region" description="Polar residues" evidence="15">
    <location>
        <begin position="277"/>
        <end position="294"/>
    </location>
</feature>
<dbReference type="PROSITE" id="PS00107">
    <property type="entry name" value="PROTEIN_KINASE_ATP"/>
    <property type="match status" value="1"/>
</dbReference>
<comment type="caution">
    <text evidence="18">The sequence shown here is derived from an EMBL/GenBank/DDBJ whole genome shotgun (WGS) entry which is preliminary data.</text>
</comment>
<feature type="compositionally biased region" description="Pro residues" evidence="15">
    <location>
        <begin position="96"/>
        <end position="159"/>
    </location>
</feature>
<protein>
    <recommendedName>
        <fullName evidence="2">non-specific serine/threonine protein kinase</fullName>
        <ecNumber evidence="2">2.7.11.1</ecNumber>
    </recommendedName>
</protein>
<dbReference type="GO" id="GO:0004674">
    <property type="term" value="F:protein serine/threonine kinase activity"/>
    <property type="evidence" value="ECO:0007669"/>
    <property type="project" value="UniProtKB-KW"/>
</dbReference>
<evidence type="ECO:0000313" key="18">
    <source>
        <dbReference type="EMBL" id="KAK7340779.1"/>
    </source>
</evidence>
<evidence type="ECO:0000256" key="7">
    <source>
        <dbReference type="ARBA" id="ARBA00022741"/>
    </source>
</evidence>
<dbReference type="GO" id="GO:0005524">
    <property type="term" value="F:ATP binding"/>
    <property type="evidence" value="ECO:0007669"/>
    <property type="project" value="UniProtKB-UniRule"/>
</dbReference>
<dbReference type="PROSITE" id="PS50011">
    <property type="entry name" value="PROTEIN_KINASE_DOM"/>
    <property type="match status" value="1"/>
</dbReference>
<gene>
    <name evidence="18" type="ORF">VNO77_21492</name>
</gene>
<dbReference type="InterPro" id="IPR001245">
    <property type="entry name" value="Ser-Thr/Tyr_kinase_cat_dom"/>
</dbReference>
<feature type="transmembrane region" description="Helical" evidence="16">
    <location>
        <begin position="300"/>
        <end position="321"/>
    </location>
</feature>
<feature type="region of interest" description="Disordered" evidence="15">
    <location>
        <begin position="1"/>
        <end position="294"/>
    </location>
</feature>
<evidence type="ECO:0000256" key="11">
    <source>
        <dbReference type="ARBA" id="ARBA00023136"/>
    </source>
</evidence>
<organism evidence="18 19">
    <name type="scientific">Canavalia gladiata</name>
    <name type="common">Sword bean</name>
    <name type="synonym">Dolichos gladiatus</name>
    <dbReference type="NCBI Taxonomy" id="3824"/>
    <lineage>
        <taxon>Eukaryota</taxon>
        <taxon>Viridiplantae</taxon>
        <taxon>Streptophyta</taxon>
        <taxon>Embryophyta</taxon>
        <taxon>Tracheophyta</taxon>
        <taxon>Spermatophyta</taxon>
        <taxon>Magnoliopsida</taxon>
        <taxon>eudicotyledons</taxon>
        <taxon>Gunneridae</taxon>
        <taxon>Pentapetalae</taxon>
        <taxon>rosids</taxon>
        <taxon>fabids</taxon>
        <taxon>Fabales</taxon>
        <taxon>Fabaceae</taxon>
        <taxon>Papilionoideae</taxon>
        <taxon>50 kb inversion clade</taxon>
        <taxon>NPAAA clade</taxon>
        <taxon>indigoferoid/millettioid clade</taxon>
        <taxon>Phaseoleae</taxon>
        <taxon>Canavalia</taxon>
    </lineage>
</organism>
<sequence length="746" mass="78524">MASTSTTPSPNASPSAVPPASGGVVSPPPSSSSLTNSSTPPSPLNSSQPNQTSNSPAPSSPSDPSAPPPSPSPPQTVPVTPPPSPSLSSPPSSTSTPPPTLPPPSPPDSPPPSPPPSPTPPTTRSPPAPATTAPPPTETSPSLPTLPPPSPPAGSPPPQSSEAPPTKIPPPSQPISPSPPAPANVPRPPSTSSPPPPKENPPKSTPSPPSHALPPSVSQSPPSPPSVNVPPPSTLPSRPPSGSSPPVSLPDPPTNKTGPGGPSVSLPSIPTEKPTARPTNDGTNNPSPSHSGGLSTAGSVSIGIVVGFIVLSLLVMAVWFVQKKKKKPGPRGGYAIPSPFTSSHNSGTLFLKPQSPANFLGSGSGSDFVYSPSEPGGVSSSRSWFTYEELIQATDGFSAQNLLGEGGFGCVYKGLLIDGREVAVKQLKIGGGQGEREFRAEVEIISRVHHRHLVSLVGYCISEHQRLLVYDYVANNTLHYHLHGENRPVLDWPTRVKVAAGAARGIAYLHEDCHPRIIHRDIKSSNILLDQNYEAQVSDFGLAKLALDSYTHVTTRVMGTFGYMAPEYATSGKLTEKSDVYSFGVVLLELITGRKPVDASQPVGDESLVEWARPLLTEALDNEDFEVLVDPRLGKNYNRNEMFRMIEAAAACVRHSSVKRPRMSQVVRALDSLDEYSDLNNGMRPGQSSVFDSAQQSAQIKMFRRMAFGSQDSSSFFNESQSSWRSRDQNSTTLFSHNKSEGPWNV</sequence>
<evidence type="ECO:0000256" key="5">
    <source>
        <dbReference type="ARBA" id="ARBA00022679"/>
    </source>
</evidence>
<keyword evidence="6 16" id="KW-0812">Transmembrane</keyword>
<dbReference type="SMART" id="SM00220">
    <property type="entry name" value="S_TKc"/>
    <property type="match status" value="1"/>
</dbReference>
<dbReference type="Proteomes" id="UP001367508">
    <property type="component" value="Unassembled WGS sequence"/>
</dbReference>
<feature type="binding site" evidence="14">
    <location>
        <position position="425"/>
    </location>
    <ligand>
        <name>ATP</name>
        <dbReference type="ChEBI" id="CHEBI:30616"/>
    </ligand>
</feature>
<dbReference type="AlphaFoldDB" id="A0AAN9LUN1"/>
<dbReference type="Pfam" id="PF07714">
    <property type="entry name" value="PK_Tyr_Ser-Thr"/>
    <property type="match status" value="1"/>
</dbReference>
<dbReference type="PRINTS" id="PR01217">
    <property type="entry name" value="PRICHEXTENSN"/>
</dbReference>
<comment type="catalytic activity">
    <reaction evidence="13">
        <text>L-seryl-[protein] + ATP = O-phospho-L-seryl-[protein] + ADP + H(+)</text>
        <dbReference type="Rhea" id="RHEA:17989"/>
        <dbReference type="Rhea" id="RHEA-COMP:9863"/>
        <dbReference type="Rhea" id="RHEA-COMP:11604"/>
        <dbReference type="ChEBI" id="CHEBI:15378"/>
        <dbReference type="ChEBI" id="CHEBI:29999"/>
        <dbReference type="ChEBI" id="CHEBI:30616"/>
        <dbReference type="ChEBI" id="CHEBI:83421"/>
        <dbReference type="ChEBI" id="CHEBI:456216"/>
        <dbReference type="EC" id="2.7.11.1"/>
    </reaction>
</comment>
<reference evidence="18 19" key="1">
    <citation type="submission" date="2024-01" db="EMBL/GenBank/DDBJ databases">
        <title>The genomes of 5 underutilized Papilionoideae crops provide insights into root nodulation and disease resistanc.</title>
        <authorList>
            <person name="Jiang F."/>
        </authorList>
    </citation>
    <scope>NUCLEOTIDE SEQUENCE [LARGE SCALE GENOMIC DNA]</scope>
    <source>
        <strain evidence="18">LVBAO_FW01</strain>
        <tissue evidence="18">Leaves</tissue>
    </source>
</reference>
<keyword evidence="10 16" id="KW-1133">Transmembrane helix</keyword>
<keyword evidence="9 14" id="KW-0067">ATP-binding</keyword>
<keyword evidence="4" id="KW-0723">Serine/threonine-protein kinase</keyword>